<dbReference type="Pfam" id="PF05235">
    <property type="entry name" value="CHAD"/>
    <property type="match status" value="1"/>
</dbReference>
<reference evidence="4" key="1">
    <citation type="journal article" date="2019" name="Int. J. Syst. Evol. Microbiol.">
        <title>The Global Catalogue of Microorganisms (GCM) 10K type strain sequencing project: providing services to taxonomists for standard genome sequencing and annotation.</title>
        <authorList>
            <consortium name="The Broad Institute Genomics Platform"/>
            <consortium name="The Broad Institute Genome Sequencing Center for Infectious Disease"/>
            <person name="Wu L."/>
            <person name="Ma J."/>
        </authorList>
    </citation>
    <scope>NUCLEOTIDE SEQUENCE [LARGE SCALE GENOMIC DNA]</scope>
    <source>
        <strain evidence="4">NBRC 103632</strain>
    </source>
</reference>
<evidence type="ECO:0000259" key="2">
    <source>
        <dbReference type="PROSITE" id="PS51708"/>
    </source>
</evidence>
<dbReference type="PANTHER" id="PTHR39569">
    <property type="entry name" value="INORGANIC TRIPHOSPHATASE"/>
    <property type="match status" value="1"/>
</dbReference>
<dbReference type="CDD" id="cd07756">
    <property type="entry name" value="CYTH-like_Pase_CHAD"/>
    <property type="match status" value="1"/>
</dbReference>
<dbReference type="Pfam" id="PF01928">
    <property type="entry name" value="CYTH"/>
    <property type="match status" value="1"/>
</dbReference>
<dbReference type="PROSITE" id="PS51707">
    <property type="entry name" value="CYTH"/>
    <property type="match status" value="1"/>
</dbReference>
<name>A0ABV9F5P5_9SPHN</name>
<protein>
    <submittedName>
        <fullName evidence="3">CHAD domain-containing protein</fullName>
    </submittedName>
</protein>
<dbReference type="InterPro" id="IPR033469">
    <property type="entry name" value="CYTH-like_dom_sf"/>
</dbReference>
<dbReference type="InterPro" id="IPR039013">
    <property type="entry name" value="YgiF"/>
</dbReference>
<dbReference type="SMART" id="SM00880">
    <property type="entry name" value="CHAD"/>
    <property type="match status" value="1"/>
</dbReference>
<evidence type="ECO:0000259" key="1">
    <source>
        <dbReference type="PROSITE" id="PS51707"/>
    </source>
</evidence>
<dbReference type="EMBL" id="JBHSFZ010000064">
    <property type="protein sequence ID" value="MFC4596320.1"/>
    <property type="molecule type" value="Genomic_DNA"/>
</dbReference>
<dbReference type="InterPro" id="IPR038186">
    <property type="entry name" value="CHAD_dom_sf"/>
</dbReference>
<comment type="caution">
    <text evidence="3">The sequence shown here is derived from an EMBL/GenBank/DDBJ whole genome shotgun (WGS) entry which is preliminary data.</text>
</comment>
<sequence length="488" mass="54131">MANVKQEVELKLELPSKAIEAFERSGLLPDEGARAELQAVYFDTPDRQLKAKGYTLRIRRSGNERIQTVKADDGQGGGGLFARAEWEMPVAQDEPVIDTRTPIAAALGEAADMIAPAFHVDVERRTWLIAEGQTEIELVLDIGMVSAGERQAPICEIELESKAGGPAALFSLARQIEALVPVRLGVAAKSERGYRLLADATSSFKAEPVSLKTGNRAEEAFQTIVRACVRHYRLNEGLLLDHYEPLALHQARVAVRRLRSALTLFKPMLAEADVSRFQAELRWLAKLLGEARDLDVLVDRTEPGELQDRIDAARRVAHAKVIDALESQRVCGMMIDIVEWLTLGAGKVAPDAERLRDEPAELFAARQLQRFHRWVVRHGRRMTKLDDERRHEVRKKAKKLRYASEFFAGLFIGTKKERRWHGRYIEALEVLQDDLGALNDLVSTAGLLSKHGLSGDPGAVKGGGSKKKLIAVAAGAHEELADAKPFWC</sequence>
<dbReference type="Gene3D" id="1.40.20.10">
    <property type="entry name" value="CHAD domain"/>
    <property type="match status" value="1"/>
</dbReference>
<dbReference type="Proteomes" id="UP001595957">
    <property type="component" value="Unassembled WGS sequence"/>
</dbReference>
<proteinExistence type="predicted"/>
<organism evidence="3 4">
    <name type="scientific">Sphingobium tyrosinilyticum</name>
    <dbReference type="NCBI Taxonomy" id="2715436"/>
    <lineage>
        <taxon>Bacteria</taxon>
        <taxon>Pseudomonadati</taxon>
        <taxon>Pseudomonadota</taxon>
        <taxon>Alphaproteobacteria</taxon>
        <taxon>Sphingomonadales</taxon>
        <taxon>Sphingomonadaceae</taxon>
        <taxon>Sphingobium</taxon>
    </lineage>
</organism>
<dbReference type="PROSITE" id="PS51708">
    <property type="entry name" value="CHAD"/>
    <property type="match status" value="1"/>
</dbReference>
<keyword evidence="4" id="KW-1185">Reference proteome</keyword>
<dbReference type="InterPro" id="IPR023577">
    <property type="entry name" value="CYTH_domain"/>
</dbReference>
<accession>A0ABV9F5P5</accession>
<dbReference type="Gene3D" id="2.40.320.10">
    <property type="entry name" value="Hypothetical Protein Pfu-838710-001"/>
    <property type="match status" value="1"/>
</dbReference>
<gene>
    <name evidence="3" type="ORF">ACFO3E_19405</name>
</gene>
<dbReference type="InterPro" id="IPR007899">
    <property type="entry name" value="CHAD_dom"/>
</dbReference>
<evidence type="ECO:0000313" key="4">
    <source>
        <dbReference type="Proteomes" id="UP001595957"/>
    </source>
</evidence>
<dbReference type="SMART" id="SM01118">
    <property type="entry name" value="CYTH"/>
    <property type="match status" value="1"/>
</dbReference>
<feature type="domain" description="CYTH" evidence="1">
    <location>
        <begin position="5"/>
        <end position="200"/>
    </location>
</feature>
<dbReference type="PANTHER" id="PTHR39569:SF1">
    <property type="entry name" value="INORGANIC TRIPHOSPHATASE"/>
    <property type="match status" value="1"/>
</dbReference>
<feature type="domain" description="CHAD" evidence="2">
    <location>
        <begin position="214"/>
        <end position="488"/>
    </location>
</feature>
<evidence type="ECO:0000313" key="3">
    <source>
        <dbReference type="EMBL" id="MFC4596320.1"/>
    </source>
</evidence>
<dbReference type="SUPFAM" id="SSF55154">
    <property type="entry name" value="CYTH-like phosphatases"/>
    <property type="match status" value="1"/>
</dbReference>